<proteinExistence type="predicted"/>
<evidence type="ECO:0000313" key="2">
    <source>
        <dbReference type="EMBL" id="KAK8898259.1"/>
    </source>
</evidence>
<evidence type="ECO:0000313" key="3">
    <source>
        <dbReference type="Proteomes" id="UP001470230"/>
    </source>
</evidence>
<comment type="caution">
    <text evidence="2">The sequence shown here is derived from an EMBL/GenBank/DDBJ whole genome shotgun (WGS) entry which is preliminary data.</text>
</comment>
<dbReference type="EMBL" id="JAPFFF010000001">
    <property type="protein sequence ID" value="KAK8898259.1"/>
    <property type="molecule type" value="Genomic_DNA"/>
</dbReference>
<dbReference type="Proteomes" id="UP001470230">
    <property type="component" value="Unassembled WGS sequence"/>
</dbReference>
<accession>A0ABR2L4H6</accession>
<name>A0ABR2L4H6_9EUKA</name>
<protein>
    <submittedName>
        <fullName evidence="2">Uncharacterized protein</fullName>
    </submittedName>
</protein>
<keyword evidence="3" id="KW-1185">Reference proteome</keyword>
<feature type="region of interest" description="Disordered" evidence="1">
    <location>
        <begin position="1"/>
        <end position="24"/>
    </location>
</feature>
<sequence>MNQKKSLQFSDHGSFSQFPKAKTQSYFRNQKINKNTNNINNFENTGIPRTTSSPSIYNYSLRHSYDNSKKGNESPLFSKTNSINENEGNIYFQFPTQNTKEYFYNCENQPNNNISNTYCKRGSHSTIPINIKNKISLTKAHQMCIGFKKNKSNLKKIDVNGKKVCVGLGFPVKTPIICSSTSDLIKNSDKKYNDLENFIEKLKAESKISKNCIKNKIIDENKDSNKNNSSEKEKFKNIYIRVESEYNSANENLINMESIIINELTDINTSINQLIEERKEIQKQHRIWLQYMKKKSNLIEKQTNFKKVNRSFSVDLL</sequence>
<evidence type="ECO:0000256" key="1">
    <source>
        <dbReference type="SAM" id="MobiDB-lite"/>
    </source>
</evidence>
<organism evidence="2 3">
    <name type="scientific">Tritrichomonas musculus</name>
    <dbReference type="NCBI Taxonomy" id="1915356"/>
    <lineage>
        <taxon>Eukaryota</taxon>
        <taxon>Metamonada</taxon>
        <taxon>Parabasalia</taxon>
        <taxon>Tritrichomonadida</taxon>
        <taxon>Tritrichomonadidae</taxon>
        <taxon>Tritrichomonas</taxon>
    </lineage>
</organism>
<gene>
    <name evidence="2" type="ORF">M9Y10_000537</name>
</gene>
<reference evidence="2 3" key="1">
    <citation type="submission" date="2024-04" db="EMBL/GenBank/DDBJ databases">
        <title>Tritrichomonas musculus Genome.</title>
        <authorList>
            <person name="Alves-Ferreira E."/>
            <person name="Grigg M."/>
            <person name="Lorenzi H."/>
            <person name="Galac M."/>
        </authorList>
    </citation>
    <scope>NUCLEOTIDE SEQUENCE [LARGE SCALE GENOMIC DNA]</scope>
    <source>
        <strain evidence="2 3">EAF2021</strain>
    </source>
</reference>